<dbReference type="Proteomes" id="UP000183053">
    <property type="component" value="Unassembled WGS sequence"/>
</dbReference>
<dbReference type="STRING" id="47312.SAMN04489765_0036"/>
<accession>A0A1H0Y108</accession>
<sequence length="57" mass="6140">MNRRCALFWAAALISIIVSATLHYRGGGGGLDGLFFVIALAWALLAIQAHQPTGWRS</sequence>
<dbReference type="AlphaFoldDB" id="A0A1H0Y108"/>
<evidence type="ECO:0000256" key="1">
    <source>
        <dbReference type="SAM" id="Phobius"/>
    </source>
</evidence>
<reference evidence="3" key="1">
    <citation type="submission" date="2016-10" db="EMBL/GenBank/DDBJ databases">
        <authorList>
            <person name="Varghese N."/>
            <person name="Submissions S."/>
        </authorList>
    </citation>
    <scope>NUCLEOTIDE SEQUENCE [LARGE SCALE GENOMIC DNA]</scope>
    <source>
        <strain evidence="3">DSM 44142</strain>
    </source>
</reference>
<keyword evidence="1" id="KW-0812">Transmembrane</keyword>
<dbReference type="RefSeq" id="WP_156483178.1">
    <property type="nucleotide sequence ID" value="NZ_AP025457.1"/>
</dbReference>
<protein>
    <submittedName>
        <fullName evidence="2">Uncharacterized protein</fullName>
    </submittedName>
</protein>
<dbReference type="EMBL" id="FNLF01000001">
    <property type="protein sequence ID" value="SDQ08828.1"/>
    <property type="molecule type" value="Genomic_DNA"/>
</dbReference>
<gene>
    <name evidence="2" type="ORF">SAMN04489765_0036</name>
</gene>
<proteinExistence type="predicted"/>
<keyword evidence="1" id="KW-1133">Transmembrane helix</keyword>
<organism evidence="2 3">
    <name type="scientific">Tsukamurella pulmonis</name>
    <dbReference type="NCBI Taxonomy" id="47312"/>
    <lineage>
        <taxon>Bacteria</taxon>
        <taxon>Bacillati</taxon>
        <taxon>Actinomycetota</taxon>
        <taxon>Actinomycetes</taxon>
        <taxon>Mycobacteriales</taxon>
        <taxon>Tsukamurellaceae</taxon>
        <taxon>Tsukamurella</taxon>
    </lineage>
</organism>
<name>A0A1H0Y108_9ACTN</name>
<feature type="transmembrane region" description="Helical" evidence="1">
    <location>
        <begin position="30"/>
        <end position="47"/>
    </location>
</feature>
<keyword evidence="3" id="KW-1185">Reference proteome</keyword>
<evidence type="ECO:0000313" key="3">
    <source>
        <dbReference type="Proteomes" id="UP000183053"/>
    </source>
</evidence>
<evidence type="ECO:0000313" key="2">
    <source>
        <dbReference type="EMBL" id="SDQ08828.1"/>
    </source>
</evidence>
<keyword evidence="1" id="KW-0472">Membrane</keyword>